<dbReference type="Pfam" id="PF00512">
    <property type="entry name" value="HisKA"/>
    <property type="match status" value="1"/>
</dbReference>
<dbReference type="Proteomes" id="UP000249873">
    <property type="component" value="Chromosome"/>
</dbReference>
<evidence type="ECO:0000256" key="3">
    <source>
        <dbReference type="ARBA" id="ARBA00012438"/>
    </source>
</evidence>
<dbReference type="PANTHER" id="PTHR45528:SF1">
    <property type="entry name" value="SENSOR HISTIDINE KINASE CPXA"/>
    <property type="match status" value="1"/>
</dbReference>
<dbReference type="SMART" id="SM00388">
    <property type="entry name" value="HisKA"/>
    <property type="match status" value="1"/>
</dbReference>
<feature type="transmembrane region" description="Helical" evidence="14">
    <location>
        <begin position="430"/>
        <end position="447"/>
    </location>
</feature>
<dbReference type="InterPro" id="IPR003594">
    <property type="entry name" value="HATPase_dom"/>
</dbReference>
<evidence type="ECO:0000259" key="15">
    <source>
        <dbReference type="PROSITE" id="PS50109"/>
    </source>
</evidence>
<dbReference type="SMART" id="SM00387">
    <property type="entry name" value="HATPase_c"/>
    <property type="match status" value="1"/>
</dbReference>
<feature type="domain" description="Histidine kinase" evidence="15">
    <location>
        <begin position="1022"/>
        <end position="1235"/>
    </location>
</feature>
<feature type="transmembrane region" description="Helical" evidence="14">
    <location>
        <begin position="244"/>
        <end position="272"/>
    </location>
</feature>
<keyword evidence="5" id="KW-0597">Phosphoprotein</keyword>
<keyword evidence="9 17" id="KW-0418">Kinase</keyword>
<dbReference type="OrthoDB" id="9776727at2"/>
<keyword evidence="11 14" id="KW-1133">Transmembrane helix</keyword>
<dbReference type="AlphaFoldDB" id="A0A2Z4G9M0"/>
<gene>
    <name evidence="17" type="ORF">DJ013_06940</name>
</gene>
<dbReference type="PRINTS" id="PR00344">
    <property type="entry name" value="BCTRLSENSOR"/>
</dbReference>
<evidence type="ECO:0000256" key="5">
    <source>
        <dbReference type="ARBA" id="ARBA00022553"/>
    </source>
</evidence>
<dbReference type="InterPro" id="IPR036097">
    <property type="entry name" value="HisK_dim/P_sf"/>
</dbReference>
<feature type="domain" description="HAMP" evidence="16">
    <location>
        <begin position="953"/>
        <end position="1005"/>
    </location>
</feature>
<dbReference type="KEGG" id="als:DJ013_06940"/>
<evidence type="ECO:0000256" key="13">
    <source>
        <dbReference type="ARBA" id="ARBA00023136"/>
    </source>
</evidence>
<dbReference type="CDD" id="cd00082">
    <property type="entry name" value="HisKA"/>
    <property type="match status" value="1"/>
</dbReference>
<feature type="transmembrane region" description="Helical" evidence="14">
    <location>
        <begin position="459"/>
        <end position="477"/>
    </location>
</feature>
<evidence type="ECO:0000256" key="1">
    <source>
        <dbReference type="ARBA" id="ARBA00000085"/>
    </source>
</evidence>
<dbReference type="GO" id="GO:0000155">
    <property type="term" value="F:phosphorelay sensor kinase activity"/>
    <property type="evidence" value="ECO:0007669"/>
    <property type="project" value="InterPro"/>
</dbReference>
<feature type="transmembrane region" description="Helical" evidence="14">
    <location>
        <begin position="292"/>
        <end position="311"/>
    </location>
</feature>
<dbReference type="Gene3D" id="1.10.287.130">
    <property type="match status" value="1"/>
</dbReference>
<keyword evidence="6" id="KW-0808">Transferase</keyword>
<feature type="transmembrane region" description="Helical" evidence="14">
    <location>
        <begin position="728"/>
        <end position="750"/>
    </location>
</feature>
<evidence type="ECO:0000256" key="11">
    <source>
        <dbReference type="ARBA" id="ARBA00022989"/>
    </source>
</evidence>
<evidence type="ECO:0000256" key="2">
    <source>
        <dbReference type="ARBA" id="ARBA00004651"/>
    </source>
</evidence>
<evidence type="ECO:0000256" key="8">
    <source>
        <dbReference type="ARBA" id="ARBA00022741"/>
    </source>
</evidence>
<dbReference type="InterPro" id="IPR005467">
    <property type="entry name" value="His_kinase_dom"/>
</dbReference>
<feature type="transmembrane region" description="Helical" evidence="14">
    <location>
        <begin position="373"/>
        <end position="394"/>
    </location>
</feature>
<dbReference type="SUPFAM" id="SSF47384">
    <property type="entry name" value="Homodimeric domain of signal transducing histidine kinase"/>
    <property type="match status" value="1"/>
</dbReference>
<dbReference type="EMBL" id="CP029480">
    <property type="protein sequence ID" value="AWV97917.1"/>
    <property type="molecule type" value="Genomic_DNA"/>
</dbReference>
<accession>A0A2Z4G9M0</accession>
<organism evidence="17 18">
    <name type="scientific">Arcticibacterium luteifluviistationis</name>
    <dbReference type="NCBI Taxonomy" id="1784714"/>
    <lineage>
        <taxon>Bacteria</taxon>
        <taxon>Pseudomonadati</taxon>
        <taxon>Bacteroidota</taxon>
        <taxon>Cytophagia</taxon>
        <taxon>Cytophagales</taxon>
        <taxon>Leadbetterellaceae</taxon>
        <taxon>Arcticibacterium</taxon>
    </lineage>
</organism>
<dbReference type="PANTHER" id="PTHR45528">
    <property type="entry name" value="SENSOR HISTIDINE KINASE CPXA"/>
    <property type="match status" value="1"/>
</dbReference>
<comment type="subcellular location">
    <subcellularLocation>
        <location evidence="2">Cell membrane</location>
        <topology evidence="2">Multi-pass membrane protein</topology>
    </subcellularLocation>
</comment>
<evidence type="ECO:0000256" key="14">
    <source>
        <dbReference type="SAM" id="Phobius"/>
    </source>
</evidence>
<protein>
    <recommendedName>
        <fullName evidence="3">histidine kinase</fullName>
        <ecNumber evidence="3">2.7.13.3</ecNumber>
    </recommendedName>
</protein>
<evidence type="ECO:0000256" key="9">
    <source>
        <dbReference type="ARBA" id="ARBA00022777"/>
    </source>
</evidence>
<keyword evidence="10" id="KW-0067">ATP-binding</keyword>
<keyword evidence="4" id="KW-1003">Cell membrane</keyword>
<dbReference type="GO" id="GO:0005886">
    <property type="term" value="C:plasma membrane"/>
    <property type="evidence" value="ECO:0007669"/>
    <property type="project" value="UniProtKB-SubCell"/>
</dbReference>
<keyword evidence="18" id="KW-1185">Reference proteome</keyword>
<keyword evidence="12" id="KW-0902">Two-component regulatory system</keyword>
<evidence type="ECO:0000256" key="10">
    <source>
        <dbReference type="ARBA" id="ARBA00022840"/>
    </source>
</evidence>
<evidence type="ECO:0000313" key="17">
    <source>
        <dbReference type="EMBL" id="AWV97917.1"/>
    </source>
</evidence>
<keyword evidence="13 14" id="KW-0472">Membrane</keyword>
<dbReference type="InterPro" id="IPR050398">
    <property type="entry name" value="HssS/ArlS-like"/>
</dbReference>
<dbReference type="GO" id="GO:0005524">
    <property type="term" value="F:ATP binding"/>
    <property type="evidence" value="ECO:0007669"/>
    <property type="project" value="UniProtKB-KW"/>
</dbReference>
<dbReference type="Gene3D" id="6.10.340.10">
    <property type="match status" value="1"/>
</dbReference>
<evidence type="ECO:0000256" key="12">
    <source>
        <dbReference type="ARBA" id="ARBA00023012"/>
    </source>
</evidence>
<sequence length="1237" mass="141976">MISSLIKKHTFLILAILSFAAAFLSRQLLEENSPKASEKHYGEAVQKKVLQSLELADTELTEITGLFQKSTEVNFAELNLQTTFPYFIFKEGKLIYWSDHRYIPEYSWVSGIFNDGLLAKSNHISLVKKQSFYYRKEKIELISLIPVYQKYRNENDYLKSGFDKRILPTSPLTIENTANSFAYLNIHDANERFLFSVVPPRSENLNSSEITTQTLILTILGLIFLGIYTVLIISRLIRSQNIELAAFFLLLYLVLTRWFMLANSLPFSIYNWDLFNPKFFAINKISPSLGDLIVNVTLLGIFIFFFVAYFYRSKLHSNLVRSSPTFKSTISVVTLILSVTCTLYVFNRLSSIYENSSFLLDLSFTTSFSQLKIAAILFFILLGFVFFLTQHFLINTFLRLNVNKKTGITHWLYGSLLSCFIILYLGQISWIYVIGCLYFLIVYYFKLTRFLHSFKYNTSIYFFLGAFIYTLITVVVIRNESAKKNVFDKQNYGLRYLAENDALGEGLLNKVIQGIKADTNVQSSIKRELLPKQAVEALVKEKHLDLYFDKYNTSVLSFDRNGKQLGIEDDLPSLFDFESKYKQDKYKTDNPNIYFVNETGIQFIKQYIIFVALKESAGTVLLDLKLRDGYAESVYPELLMEKRFVQNPDSKNYSYAIFNENNDFVYTSGSFNYLKSADPQILKNPELFTTGLQIDDYDHLGVKGQNGRKIIISSERNIFISLLSDFSFLYLFLVLIISFLILIYAIRIGLRKLKMNFSTKIQIYLNAAFLLPFLLILFAIIGVIRSTLLTIQSNFYLENTKNIGSTVRLHLQNLDEGKSSAEFFKQEINKLAQDTKSDINYFDLDGKLAYSSRPLIYEYNLLSNRINPQAYQGIIEEHENETLLNESLGELKYKAVYLSIKNKQNKPLGVIGIPFFDSSNTLELQLKEVFTTILSICIALFLILLILSYFASNHLTNPLKMVARKITKTSLNKLNEPIIWEADDEIGVLTKSYNNMLKMLEESKDALSQSEKQTAWREMAKQVAHEIKNPLTPMKLSIQQLQRTLPSLDEKSQKRIERALSSLTEQIDNISEIANSFSEFAKMPVPRSEVFELSSLVQKTSYLYAQNNKVDVSFTAEENKLYVRSDHQLINRVITNLIINGIQSVTEDRKPKIEVNVYRNDKDKFAIIEVKDNGSGIPENVRNKVFIPNFSTKIGGSGLGLAMAKRGVEHSGGNIWFETEIGQGTTFYVDLPLANEI</sequence>
<dbReference type="InterPro" id="IPR003660">
    <property type="entry name" value="HAMP_dom"/>
</dbReference>
<dbReference type="SUPFAM" id="SSF55874">
    <property type="entry name" value="ATPase domain of HSP90 chaperone/DNA topoisomerase II/histidine kinase"/>
    <property type="match status" value="1"/>
</dbReference>
<dbReference type="InterPro" id="IPR003661">
    <property type="entry name" value="HisK_dim/P_dom"/>
</dbReference>
<dbReference type="PROSITE" id="PS50885">
    <property type="entry name" value="HAMP"/>
    <property type="match status" value="1"/>
</dbReference>
<evidence type="ECO:0000256" key="7">
    <source>
        <dbReference type="ARBA" id="ARBA00022692"/>
    </source>
</evidence>
<name>A0A2Z4G9M0_9BACT</name>
<keyword evidence="7 14" id="KW-0812">Transmembrane</keyword>
<feature type="transmembrane region" description="Helical" evidence="14">
    <location>
        <begin position="406"/>
        <end position="424"/>
    </location>
</feature>
<evidence type="ECO:0000256" key="4">
    <source>
        <dbReference type="ARBA" id="ARBA00022475"/>
    </source>
</evidence>
<evidence type="ECO:0000313" key="18">
    <source>
        <dbReference type="Proteomes" id="UP000249873"/>
    </source>
</evidence>
<feature type="transmembrane region" description="Helical" evidence="14">
    <location>
        <begin position="929"/>
        <end position="951"/>
    </location>
</feature>
<evidence type="ECO:0000259" key="16">
    <source>
        <dbReference type="PROSITE" id="PS50885"/>
    </source>
</evidence>
<proteinExistence type="predicted"/>
<dbReference type="Pfam" id="PF02518">
    <property type="entry name" value="HATPase_c"/>
    <property type="match status" value="1"/>
</dbReference>
<reference evidence="17 18" key="1">
    <citation type="submission" date="2018-05" db="EMBL/GenBank/DDBJ databases">
        <title>Complete genome sequence of Arcticibacterium luteifluviistationis SM1504T, a cytophagaceae bacterium isolated from Arctic surface seawater.</title>
        <authorList>
            <person name="Li Y."/>
            <person name="Qin Q.-L."/>
        </authorList>
    </citation>
    <scope>NUCLEOTIDE SEQUENCE [LARGE SCALE GENOMIC DNA]</scope>
    <source>
        <strain evidence="17 18">SM1504</strain>
    </source>
</reference>
<dbReference type="EC" id="2.7.13.3" evidence="3"/>
<feature type="transmembrane region" description="Helical" evidence="14">
    <location>
        <begin position="762"/>
        <end position="784"/>
    </location>
</feature>
<dbReference type="Gene3D" id="3.30.565.10">
    <property type="entry name" value="Histidine kinase-like ATPase, C-terminal domain"/>
    <property type="match status" value="1"/>
</dbReference>
<evidence type="ECO:0000256" key="6">
    <source>
        <dbReference type="ARBA" id="ARBA00022679"/>
    </source>
</evidence>
<dbReference type="PROSITE" id="PS50109">
    <property type="entry name" value="HIS_KIN"/>
    <property type="match status" value="1"/>
</dbReference>
<feature type="transmembrane region" description="Helical" evidence="14">
    <location>
        <begin position="215"/>
        <end position="237"/>
    </location>
</feature>
<keyword evidence="8" id="KW-0547">Nucleotide-binding</keyword>
<dbReference type="InterPro" id="IPR004358">
    <property type="entry name" value="Sig_transdc_His_kin-like_C"/>
</dbReference>
<comment type="catalytic activity">
    <reaction evidence="1">
        <text>ATP + protein L-histidine = ADP + protein N-phospho-L-histidine.</text>
        <dbReference type="EC" id="2.7.13.3"/>
    </reaction>
</comment>
<feature type="transmembrane region" description="Helical" evidence="14">
    <location>
        <begin position="332"/>
        <end position="353"/>
    </location>
</feature>
<dbReference type="InterPro" id="IPR036890">
    <property type="entry name" value="HATPase_C_sf"/>
</dbReference>